<keyword evidence="10" id="KW-1185">Reference proteome</keyword>
<gene>
    <name evidence="9" type="ORF">BDW47DRAFT_98615</name>
</gene>
<evidence type="ECO:0000256" key="4">
    <source>
        <dbReference type="ARBA" id="ARBA00022989"/>
    </source>
</evidence>
<dbReference type="InterPro" id="IPR005045">
    <property type="entry name" value="CDC50/LEM3_fam"/>
</dbReference>
<dbReference type="RefSeq" id="XP_024675829.1">
    <property type="nucleotide sequence ID" value="XM_024820677.1"/>
</dbReference>
<sequence length="389" mass="44143">MAQVDPYEEPGYRAEDSNEKSENKKPKYNDFAQQRLKAFQPMLTPKTVLPVFFSLAIFFSPLGGVLLWGSNTVQEIQINYTDCLHQAPAAPDFSPMPKDNFALSFGAKQSFAPIWQHDNTTTPKKCTLRFDIPDTMGPPVFLYYQLTNFYQNHRKYTKSLNIEQLNGDWVSNKTINGGTLKCDPAKSVDLDCETGKAYYPAGAIANSMFNDTFDSPQRVDRTGHITGEYPMTNKGIAWKSDREQFKPTKYKNWEVVPPRNWVERYPGGVYTDEHPIPNLQEWEEFHVWMRTAALPNFSKLALRNDDVALTPGTYELEIGYRFPVIPYEGTKSILLTTRTVVGGKNSFAGIAYVAVGALCCLVGVVFTLTAVLRPRKVGDDQYLSWNRHR</sequence>
<comment type="similarity">
    <text evidence="2 6">Belongs to the CDC50/LEM3 family.</text>
</comment>
<evidence type="ECO:0000256" key="5">
    <source>
        <dbReference type="ARBA" id="ARBA00023136"/>
    </source>
</evidence>
<keyword evidence="3 8" id="KW-0812">Transmembrane</keyword>
<dbReference type="AlphaFoldDB" id="A0A2I2FMI1"/>
<feature type="region of interest" description="Disordered" evidence="7">
    <location>
        <begin position="1"/>
        <end position="27"/>
    </location>
</feature>
<evidence type="ECO:0000256" key="2">
    <source>
        <dbReference type="ARBA" id="ARBA00009457"/>
    </source>
</evidence>
<comment type="subcellular location">
    <subcellularLocation>
        <location evidence="1">Membrane</location>
        <topology evidence="1">Multi-pass membrane protein</topology>
    </subcellularLocation>
</comment>
<dbReference type="PIRSF" id="PIRSF015840">
    <property type="entry name" value="DUF284_TM_euk"/>
    <property type="match status" value="1"/>
</dbReference>
<dbReference type="OrthoDB" id="340608at2759"/>
<dbReference type="EMBL" id="KZ559119">
    <property type="protein sequence ID" value="PLB41817.1"/>
    <property type="molecule type" value="Genomic_DNA"/>
</dbReference>
<feature type="transmembrane region" description="Helical" evidence="8">
    <location>
        <begin position="347"/>
        <end position="372"/>
    </location>
</feature>
<organism evidence="9 10">
    <name type="scientific">Aspergillus candidus</name>
    <dbReference type="NCBI Taxonomy" id="41067"/>
    <lineage>
        <taxon>Eukaryota</taxon>
        <taxon>Fungi</taxon>
        <taxon>Dikarya</taxon>
        <taxon>Ascomycota</taxon>
        <taxon>Pezizomycotina</taxon>
        <taxon>Eurotiomycetes</taxon>
        <taxon>Eurotiomycetidae</taxon>
        <taxon>Eurotiales</taxon>
        <taxon>Aspergillaceae</taxon>
        <taxon>Aspergillus</taxon>
        <taxon>Aspergillus subgen. Circumdati</taxon>
    </lineage>
</organism>
<dbReference type="GeneID" id="36527837"/>
<protein>
    <submittedName>
        <fullName evidence="9">LEM3/CDC50 family protein</fullName>
    </submittedName>
</protein>
<evidence type="ECO:0000256" key="3">
    <source>
        <dbReference type="ARBA" id="ARBA00022692"/>
    </source>
</evidence>
<dbReference type="GO" id="GO:0005886">
    <property type="term" value="C:plasma membrane"/>
    <property type="evidence" value="ECO:0007669"/>
    <property type="project" value="TreeGrafter"/>
</dbReference>
<dbReference type="Pfam" id="PF03381">
    <property type="entry name" value="CDC50"/>
    <property type="match status" value="1"/>
</dbReference>
<dbReference type="GO" id="GO:0045332">
    <property type="term" value="P:phospholipid translocation"/>
    <property type="evidence" value="ECO:0007669"/>
    <property type="project" value="UniProtKB-UniRule"/>
</dbReference>
<evidence type="ECO:0000256" key="8">
    <source>
        <dbReference type="SAM" id="Phobius"/>
    </source>
</evidence>
<reference evidence="9 10" key="1">
    <citation type="submission" date="2017-12" db="EMBL/GenBank/DDBJ databases">
        <authorList>
            <consortium name="DOE Joint Genome Institute"/>
            <person name="Haridas S."/>
            <person name="Kjaerbolling I."/>
            <person name="Vesth T.C."/>
            <person name="Frisvad J.C."/>
            <person name="Nybo J.L."/>
            <person name="Theobald S."/>
            <person name="Kuo A."/>
            <person name="Bowyer P."/>
            <person name="Matsuda Y."/>
            <person name="Mondo S."/>
            <person name="Lyhne E.K."/>
            <person name="Kogle M.E."/>
            <person name="Clum A."/>
            <person name="Lipzen A."/>
            <person name="Salamov A."/>
            <person name="Ngan C.Y."/>
            <person name="Daum C."/>
            <person name="Chiniquy J."/>
            <person name="Barry K."/>
            <person name="LaButti K."/>
            <person name="Simmons B.A."/>
            <person name="Magnuson J.K."/>
            <person name="Mortensen U.H."/>
            <person name="Larsen T.O."/>
            <person name="Grigoriev I.V."/>
            <person name="Baker S.E."/>
            <person name="Andersen M.R."/>
            <person name="Nordberg H.P."/>
            <person name="Cantor M.N."/>
            <person name="Hua S.X."/>
        </authorList>
    </citation>
    <scope>NUCLEOTIDE SEQUENCE [LARGE SCALE GENOMIC DNA]</scope>
    <source>
        <strain evidence="9 10">CBS 102.13</strain>
    </source>
</reference>
<keyword evidence="5 6" id="KW-0472">Membrane</keyword>
<dbReference type="PANTHER" id="PTHR10926">
    <property type="entry name" value="CELL CYCLE CONTROL PROTEIN 50"/>
    <property type="match status" value="1"/>
</dbReference>
<dbReference type="Proteomes" id="UP000234585">
    <property type="component" value="Unassembled WGS sequence"/>
</dbReference>
<accession>A0A2I2FMI1</accession>
<dbReference type="STRING" id="41067.A0A2I2FMI1"/>
<name>A0A2I2FMI1_ASPCN</name>
<evidence type="ECO:0000256" key="1">
    <source>
        <dbReference type="ARBA" id="ARBA00004141"/>
    </source>
</evidence>
<dbReference type="GO" id="GO:0005794">
    <property type="term" value="C:Golgi apparatus"/>
    <property type="evidence" value="ECO:0007669"/>
    <property type="project" value="TreeGrafter"/>
</dbReference>
<keyword evidence="4 8" id="KW-1133">Transmembrane helix</keyword>
<evidence type="ECO:0000313" key="10">
    <source>
        <dbReference type="Proteomes" id="UP000234585"/>
    </source>
</evidence>
<evidence type="ECO:0000256" key="7">
    <source>
        <dbReference type="SAM" id="MobiDB-lite"/>
    </source>
</evidence>
<feature type="compositionally biased region" description="Basic and acidic residues" evidence="7">
    <location>
        <begin position="10"/>
        <end position="27"/>
    </location>
</feature>
<dbReference type="GO" id="GO:0005783">
    <property type="term" value="C:endoplasmic reticulum"/>
    <property type="evidence" value="ECO:0007669"/>
    <property type="project" value="TreeGrafter"/>
</dbReference>
<feature type="transmembrane region" description="Helical" evidence="8">
    <location>
        <begin position="47"/>
        <end position="69"/>
    </location>
</feature>
<proteinExistence type="inferred from homology"/>
<evidence type="ECO:0000313" key="9">
    <source>
        <dbReference type="EMBL" id="PLB41817.1"/>
    </source>
</evidence>
<evidence type="ECO:0000256" key="6">
    <source>
        <dbReference type="PIRNR" id="PIRNR015840"/>
    </source>
</evidence>
<dbReference type="PANTHER" id="PTHR10926:SF0">
    <property type="entry name" value="CDC50, ISOFORM A"/>
    <property type="match status" value="1"/>
</dbReference>